<keyword evidence="1" id="KW-0489">Methyltransferase</keyword>
<dbReference type="SUPFAM" id="SSF53335">
    <property type="entry name" value="S-adenosyl-L-methionine-dependent methyltransferases"/>
    <property type="match status" value="1"/>
</dbReference>
<evidence type="ECO:0000256" key="5">
    <source>
        <dbReference type="ARBA" id="ARBA00022842"/>
    </source>
</evidence>
<dbReference type="Gene3D" id="1.10.1200.270">
    <property type="entry name" value="Methyltransferase, alpha-helical capping domain"/>
    <property type="match status" value="1"/>
</dbReference>
<dbReference type="Pfam" id="PF03492">
    <property type="entry name" value="Methyltransf_7"/>
    <property type="match status" value="1"/>
</dbReference>
<dbReference type="KEGG" id="eus:EUTSA_v10003423mg"/>
<protein>
    <submittedName>
        <fullName evidence="7">Uncharacterized protein</fullName>
    </submittedName>
</protein>
<evidence type="ECO:0000256" key="4">
    <source>
        <dbReference type="ARBA" id="ARBA00022723"/>
    </source>
</evidence>
<evidence type="ECO:0000256" key="6">
    <source>
        <dbReference type="SAM" id="MobiDB-lite"/>
    </source>
</evidence>
<reference evidence="7 8" key="1">
    <citation type="journal article" date="2013" name="Front. Plant Sci.">
        <title>The Reference Genome of the Halophytic Plant Eutrema salsugineum.</title>
        <authorList>
            <person name="Yang R."/>
            <person name="Jarvis D.E."/>
            <person name="Chen H."/>
            <person name="Beilstein M.A."/>
            <person name="Grimwood J."/>
            <person name="Jenkins J."/>
            <person name="Shu S."/>
            <person name="Prochnik S."/>
            <person name="Xin M."/>
            <person name="Ma C."/>
            <person name="Schmutz J."/>
            <person name="Wing R.A."/>
            <person name="Mitchell-Olds T."/>
            <person name="Schumaker K.S."/>
            <person name="Wang X."/>
        </authorList>
    </citation>
    <scope>NUCLEOTIDE SEQUENCE [LARGE SCALE GENOMIC DNA]</scope>
</reference>
<accession>V4NEY9</accession>
<name>V4NEY9_EUTSA</name>
<dbReference type="InterPro" id="IPR042086">
    <property type="entry name" value="MeTrfase_capping"/>
</dbReference>
<dbReference type="Gene3D" id="3.40.50.150">
    <property type="entry name" value="Vaccinia Virus protein VP39"/>
    <property type="match status" value="1"/>
</dbReference>
<proteinExistence type="predicted"/>
<dbReference type="OMA" id="ILFFRCI"/>
<evidence type="ECO:0000313" key="7">
    <source>
        <dbReference type="EMBL" id="ESQ44651.1"/>
    </source>
</evidence>
<organism evidence="7 8">
    <name type="scientific">Eutrema salsugineum</name>
    <name type="common">Saltwater cress</name>
    <name type="synonym">Sisymbrium salsugineum</name>
    <dbReference type="NCBI Taxonomy" id="72664"/>
    <lineage>
        <taxon>Eukaryota</taxon>
        <taxon>Viridiplantae</taxon>
        <taxon>Streptophyta</taxon>
        <taxon>Embryophyta</taxon>
        <taxon>Tracheophyta</taxon>
        <taxon>Spermatophyta</taxon>
        <taxon>Magnoliopsida</taxon>
        <taxon>eudicotyledons</taxon>
        <taxon>Gunneridae</taxon>
        <taxon>Pentapetalae</taxon>
        <taxon>rosids</taxon>
        <taxon>malvids</taxon>
        <taxon>Brassicales</taxon>
        <taxon>Brassicaceae</taxon>
        <taxon>Eutremeae</taxon>
        <taxon>Eutrema</taxon>
    </lineage>
</organism>
<evidence type="ECO:0000256" key="2">
    <source>
        <dbReference type="ARBA" id="ARBA00022679"/>
    </source>
</evidence>
<keyword evidence="4" id="KW-0479">Metal-binding</keyword>
<dbReference type="Gramene" id="ESQ44651">
    <property type="protein sequence ID" value="ESQ44651"/>
    <property type="gene ID" value="EUTSA_v10003423mg"/>
</dbReference>
<evidence type="ECO:0000256" key="1">
    <source>
        <dbReference type="ARBA" id="ARBA00022603"/>
    </source>
</evidence>
<feature type="region of interest" description="Disordered" evidence="6">
    <location>
        <begin position="1"/>
        <end position="21"/>
    </location>
</feature>
<keyword evidence="5" id="KW-0460">Magnesium</keyword>
<dbReference type="InterPro" id="IPR005299">
    <property type="entry name" value="MeTrfase_7"/>
</dbReference>
<dbReference type="OrthoDB" id="1523883at2759"/>
<dbReference type="AlphaFoldDB" id="V4NEY9"/>
<dbReference type="EMBL" id="KI517441">
    <property type="protein sequence ID" value="ESQ44651.1"/>
    <property type="molecule type" value="Genomic_DNA"/>
</dbReference>
<dbReference type="InterPro" id="IPR029063">
    <property type="entry name" value="SAM-dependent_MTases_sf"/>
</dbReference>
<feature type="compositionally biased region" description="Polar residues" evidence="6">
    <location>
        <begin position="9"/>
        <end position="19"/>
    </location>
</feature>
<dbReference type="PANTHER" id="PTHR31009">
    <property type="entry name" value="S-ADENOSYL-L-METHIONINE:CARBOXYL METHYLTRANSFERASE FAMILY PROTEIN"/>
    <property type="match status" value="1"/>
</dbReference>
<gene>
    <name evidence="7" type="ORF">EUTSA_v10003423mg</name>
</gene>
<keyword evidence="3" id="KW-0949">S-adenosyl-L-methionine</keyword>
<sequence>MNGGDGEHSYSSNSDNQRNVIAKTRPKVEENIREMLLKLNFPECIKVSDLGCSSGQNTFLVMLEIVNTITGSYQQTNQDLPEIDYCLNDLPQNDFNTTFKLVPFFNKEVKGKCFISGIPGSFYSRLFPNKSLHFLHSSYSIHWLSKVPQGLEDNKNNVHIRSGCSLNVCRSYMNQFQTDFNLFLRMRSEEILPNGRMVLTFIGHKDVKPFCRDDFYLWSLLSDALIDLVSEGVVKQSEVDSFNVPFYNPSAGEVMKVVRNEGSFEINKIETYEHLVSYETDEEKDDDQSHGIKFGRKMANRARAITESMLIAHFGDTIIINHIFNKFAHHATQNYSFSGPTTFNIIMSLIRK</sequence>
<dbReference type="Proteomes" id="UP000030689">
    <property type="component" value="Unassembled WGS sequence"/>
</dbReference>
<keyword evidence="8" id="KW-1185">Reference proteome</keyword>
<dbReference type="GO" id="GO:0032259">
    <property type="term" value="P:methylation"/>
    <property type="evidence" value="ECO:0007669"/>
    <property type="project" value="UniProtKB-KW"/>
</dbReference>
<dbReference type="GO" id="GO:0046872">
    <property type="term" value="F:metal ion binding"/>
    <property type="evidence" value="ECO:0007669"/>
    <property type="project" value="UniProtKB-KW"/>
</dbReference>
<evidence type="ECO:0000313" key="8">
    <source>
        <dbReference type="Proteomes" id="UP000030689"/>
    </source>
</evidence>
<evidence type="ECO:0000256" key="3">
    <source>
        <dbReference type="ARBA" id="ARBA00022691"/>
    </source>
</evidence>
<keyword evidence="2" id="KW-0808">Transferase</keyword>
<dbReference type="GO" id="GO:0008168">
    <property type="term" value="F:methyltransferase activity"/>
    <property type="evidence" value="ECO:0007669"/>
    <property type="project" value="UniProtKB-KW"/>
</dbReference>